<dbReference type="Proteomes" id="UP001335720">
    <property type="component" value="Chromosome"/>
</dbReference>
<gene>
    <name evidence="2" type="ORF">RsTaC01_0246</name>
</gene>
<dbReference type="InterPro" id="IPR036291">
    <property type="entry name" value="NAD(P)-bd_dom_sf"/>
</dbReference>
<feature type="domain" description="D-isomer specific 2-hydroxyacid dehydrogenase NAD-binding" evidence="1">
    <location>
        <begin position="131"/>
        <end position="224"/>
    </location>
</feature>
<organism evidence="2">
    <name type="scientific">Candidatus Paraimprobicoccus trichonymphae</name>
    <dbReference type="NCBI Taxonomy" id="3033793"/>
    <lineage>
        <taxon>Bacteria</taxon>
        <taxon>Bacillati</taxon>
        <taxon>Bacillota</taxon>
        <taxon>Clostridia</taxon>
        <taxon>Candidatus Paraimprobicoccus</taxon>
    </lineage>
</organism>
<evidence type="ECO:0000259" key="1">
    <source>
        <dbReference type="Pfam" id="PF02826"/>
    </source>
</evidence>
<dbReference type="Gene3D" id="3.40.50.720">
    <property type="entry name" value="NAD(P)-binding Rossmann-like Domain"/>
    <property type="match status" value="1"/>
</dbReference>
<accession>A0AA48KW11</accession>
<reference evidence="2" key="1">
    <citation type="journal article" date="2023" name="ISME J.">
        <title>Emergence of putative energy parasites within Clostridia revealed by genome analysis of a novel endosymbiotic clade.</title>
        <authorList>
            <person name="Takahashi K."/>
            <person name="Kuwahara H."/>
            <person name="Horikawa Y."/>
            <person name="Izawa K."/>
            <person name="Kato D."/>
            <person name="Inagaki T."/>
            <person name="Yuki M."/>
            <person name="Ohkuma M."/>
            <person name="Hongoh Y."/>
        </authorList>
    </citation>
    <scope>NUCLEOTIDE SEQUENCE</scope>
    <source>
        <strain evidence="2">RsTa-C01</strain>
    </source>
</reference>
<dbReference type="AlphaFoldDB" id="A0AA48KW11"/>
<dbReference type="GO" id="GO:0051287">
    <property type="term" value="F:NAD binding"/>
    <property type="evidence" value="ECO:0007669"/>
    <property type="project" value="InterPro"/>
</dbReference>
<name>A0AA48KW11_9FIRM</name>
<protein>
    <submittedName>
        <fullName evidence="2">Dipicolinate synthase subunit DpsA</fullName>
    </submittedName>
</protein>
<sequence length="274" mass="30792">MSVKKIGIIYNNEQNCYLANMLSDNNVVRICGSGNNNFNLKKNVIFDSLENTIINSKYIIFSISVPDEVLETIRKKHVDLLKDKIVFSRKMDFLNNKKIILKDYFNDANFKILNGLTTSEAAISIVIKETIKILSKSKCLVIGFGNIGKILSSLLKKLGAEVAVSARKNTDFAWAEAFNYEILNTENLPNLNKFDAIFNTVPKLILNKEKLSSINKNSLIIDLASKPGGTDFEFAKNINLKVIHALRLPGKFSPYTAAEIMKKVILNIIKEENL</sequence>
<dbReference type="SUPFAM" id="SSF51735">
    <property type="entry name" value="NAD(P)-binding Rossmann-fold domains"/>
    <property type="match status" value="1"/>
</dbReference>
<evidence type="ECO:0000313" key="2">
    <source>
        <dbReference type="EMBL" id="BED92501.1"/>
    </source>
</evidence>
<dbReference type="InterPro" id="IPR006140">
    <property type="entry name" value="D-isomer_DH_NAD-bd"/>
</dbReference>
<dbReference type="EMBL" id="AP027925">
    <property type="protein sequence ID" value="BED92501.1"/>
    <property type="molecule type" value="Genomic_DNA"/>
</dbReference>
<dbReference type="Pfam" id="PF02826">
    <property type="entry name" value="2-Hacid_dh_C"/>
    <property type="match status" value="1"/>
</dbReference>
<proteinExistence type="predicted"/>
<dbReference type="KEGG" id="ptrh:RsTaC01_0246"/>